<dbReference type="InterPro" id="IPR036390">
    <property type="entry name" value="WH_DNA-bd_sf"/>
</dbReference>
<feature type="domain" description="HTH marR-type" evidence="1">
    <location>
        <begin position="1"/>
        <end position="139"/>
    </location>
</feature>
<dbReference type="InterPro" id="IPR039422">
    <property type="entry name" value="MarR/SlyA-like"/>
</dbReference>
<reference evidence="2 3" key="1">
    <citation type="submission" date="2017-02" db="EMBL/GenBank/DDBJ databases">
        <authorList>
            <person name="Peterson S.W."/>
        </authorList>
    </citation>
    <scope>NUCLEOTIDE SEQUENCE [LARGE SCALE GENOMIC DNA]</scope>
    <source>
        <strain evidence="2 3">B Ar 00.02</strain>
    </source>
</reference>
<organism evidence="2 3">
    <name type="scientific">Arthrobacter rhombi</name>
    <dbReference type="NCBI Taxonomy" id="71253"/>
    <lineage>
        <taxon>Bacteria</taxon>
        <taxon>Bacillati</taxon>
        <taxon>Actinomycetota</taxon>
        <taxon>Actinomycetes</taxon>
        <taxon>Micrococcales</taxon>
        <taxon>Micrococcaceae</taxon>
        <taxon>Arthrobacter</taxon>
    </lineage>
</organism>
<keyword evidence="3" id="KW-1185">Reference proteome</keyword>
<dbReference type="GO" id="GO:0003700">
    <property type="term" value="F:DNA-binding transcription factor activity"/>
    <property type="evidence" value="ECO:0007669"/>
    <property type="project" value="InterPro"/>
</dbReference>
<evidence type="ECO:0000259" key="1">
    <source>
        <dbReference type="PROSITE" id="PS50995"/>
    </source>
</evidence>
<name>A0A1R4G9A2_9MICC</name>
<protein>
    <submittedName>
        <fullName evidence="2">Transcriptional regulator, MarR family</fullName>
    </submittedName>
</protein>
<sequence length="151" mass="16567">MLSYPSVATTLQEMLILARESEREVALGLGLNLNDFRALSVLTQSGPMTSGDLARELGSTAATTTAITNRLELNGYLTRNRGAADRRHVMLTATNEAFHEIRNLTHPLATAIYEQLRALPVEHGTIVSNFLDATQDLMRHHLQTLSNGNTP</sequence>
<dbReference type="Gene3D" id="1.10.10.10">
    <property type="entry name" value="Winged helix-like DNA-binding domain superfamily/Winged helix DNA-binding domain"/>
    <property type="match status" value="1"/>
</dbReference>
<accession>A0A1R4G9A2</accession>
<dbReference type="PANTHER" id="PTHR33164:SF43">
    <property type="entry name" value="HTH-TYPE TRANSCRIPTIONAL REPRESSOR YETL"/>
    <property type="match status" value="1"/>
</dbReference>
<dbReference type="RefSeq" id="WP_086998729.1">
    <property type="nucleotide sequence ID" value="NZ_FUHW01000032.1"/>
</dbReference>
<dbReference type="SUPFAM" id="SSF46785">
    <property type="entry name" value="Winged helix' DNA-binding domain"/>
    <property type="match status" value="1"/>
</dbReference>
<evidence type="ECO:0000313" key="2">
    <source>
        <dbReference type="EMBL" id="SJM64771.1"/>
    </source>
</evidence>
<gene>
    <name evidence="2" type="ORF">FM101_08795</name>
</gene>
<dbReference type="EMBL" id="FUHW01000032">
    <property type="protein sequence ID" value="SJM64771.1"/>
    <property type="molecule type" value="Genomic_DNA"/>
</dbReference>
<dbReference type="InterPro" id="IPR036388">
    <property type="entry name" value="WH-like_DNA-bd_sf"/>
</dbReference>
<dbReference type="AlphaFoldDB" id="A0A1R4G9A2"/>
<evidence type="ECO:0000313" key="3">
    <source>
        <dbReference type="Proteomes" id="UP000195913"/>
    </source>
</evidence>
<dbReference type="Pfam" id="PF01047">
    <property type="entry name" value="MarR"/>
    <property type="match status" value="1"/>
</dbReference>
<dbReference type="GO" id="GO:0006950">
    <property type="term" value="P:response to stress"/>
    <property type="evidence" value="ECO:0007669"/>
    <property type="project" value="TreeGrafter"/>
</dbReference>
<dbReference type="PROSITE" id="PS50995">
    <property type="entry name" value="HTH_MARR_2"/>
    <property type="match status" value="1"/>
</dbReference>
<dbReference type="PANTHER" id="PTHR33164">
    <property type="entry name" value="TRANSCRIPTIONAL REGULATOR, MARR FAMILY"/>
    <property type="match status" value="1"/>
</dbReference>
<dbReference type="InterPro" id="IPR000835">
    <property type="entry name" value="HTH_MarR-typ"/>
</dbReference>
<dbReference type="Proteomes" id="UP000195913">
    <property type="component" value="Unassembled WGS sequence"/>
</dbReference>
<proteinExistence type="predicted"/>
<dbReference type="SMART" id="SM00347">
    <property type="entry name" value="HTH_MARR"/>
    <property type="match status" value="1"/>
</dbReference>